<organism evidence="1">
    <name type="scientific">marine sediment metagenome</name>
    <dbReference type="NCBI Taxonomy" id="412755"/>
    <lineage>
        <taxon>unclassified sequences</taxon>
        <taxon>metagenomes</taxon>
        <taxon>ecological metagenomes</taxon>
    </lineage>
</organism>
<protein>
    <submittedName>
        <fullName evidence="1">Uncharacterized protein</fullName>
    </submittedName>
</protein>
<reference evidence="1" key="1">
    <citation type="journal article" date="2014" name="Front. Microbiol.">
        <title>High frequency of phylogenetically diverse reductive dehalogenase-homologous genes in deep subseafloor sedimentary metagenomes.</title>
        <authorList>
            <person name="Kawai M."/>
            <person name="Futagami T."/>
            <person name="Toyoda A."/>
            <person name="Takaki Y."/>
            <person name="Nishi S."/>
            <person name="Hori S."/>
            <person name="Arai W."/>
            <person name="Tsubouchi T."/>
            <person name="Morono Y."/>
            <person name="Uchiyama I."/>
            <person name="Ito T."/>
            <person name="Fujiyama A."/>
            <person name="Inagaki F."/>
            <person name="Takami H."/>
        </authorList>
    </citation>
    <scope>NUCLEOTIDE SEQUENCE</scope>
    <source>
        <strain evidence="1">Expedition CK06-06</strain>
    </source>
</reference>
<accession>X1GRM4</accession>
<comment type="caution">
    <text evidence="1">The sequence shown here is derived from an EMBL/GenBank/DDBJ whole genome shotgun (WGS) entry which is preliminary data.</text>
</comment>
<name>X1GRM4_9ZZZZ</name>
<sequence>MENLPQEGYIRIDGHKIERIETSDLSIRFFSKRASVQKTTSPHRNWLSFEVEKKLYLNSNHSSKITFWASEKDEAKQKKQVEDFIDEIMSEAGMTPISRFSLEKYIASPLSAPEVDE</sequence>
<proteinExistence type="predicted"/>
<gene>
    <name evidence="1" type="ORF">S03H2_38978</name>
</gene>
<evidence type="ECO:0000313" key="1">
    <source>
        <dbReference type="EMBL" id="GAH47490.1"/>
    </source>
</evidence>
<dbReference type="EMBL" id="BARU01024065">
    <property type="protein sequence ID" value="GAH47490.1"/>
    <property type="molecule type" value="Genomic_DNA"/>
</dbReference>
<dbReference type="AlphaFoldDB" id="X1GRM4"/>